<evidence type="ECO:0000313" key="1">
    <source>
        <dbReference type="EMBL" id="GBM02482.1"/>
    </source>
</evidence>
<name>A0A4Y2CDJ0_ARAVE</name>
<proteinExistence type="predicted"/>
<protein>
    <recommendedName>
        <fullName evidence="3">Reverse transcriptase zinc-binding domain-containing protein</fullName>
    </recommendedName>
</protein>
<comment type="caution">
    <text evidence="1">The sequence shown here is derived from an EMBL/GenBank/DDBJ whole genome shotgun (WGS) entry which is preliminary data.</text>
</comment>
<dbReference type="AlphaFoldDB" id="A0A4Y2CDJ0"/>
<dbReference type="EMBL" id="BGPR01000180">
    <property type="protein sequence ID" value="GBM02482.1"/>
    <property type="molecule type" value="Genomic_DNA"/>
</dbReference>
<reference evidence="1 2" key="1">
    <citation type="journal article" date="2019" name="Sci. Rep.">
        <title>Orb-weaving spider Araneus ventricosus genome elucidates the spidroin gene catalogue.</title>
        <authorList>
            <person name="Kono N."/>
            <person name="Nakamura H."/>
            <person name="Ohtoshi R."/>
            <person name="Moran D.A.P."/>
            <person name="Shinohara A."/>
            <person name="Yoshida Y."/>
            <person name="Fujiwara M."/>
            <person name="Mori M."/>
            <person name="Tomita M."/>
            <person name="Arakawa K."/>
        </authorList>
    </citation>
    <scope>NUCLEOTIDE SEQUENCE [LARGE SCALE GENOMIC DNA]</scope>
</reference>
<dbReference type="Proteomes" id="UP000499080">
    <property type="component" value="Unassembled WGS sequence"/>
</dbReference>
<gene>
    <name evidence="1" type="ORF">AVEN_76523_1</name>
</gene>
<keyword evidence="2" id="KW-1185">Reference proteome</keyword>
<sequence>MSARLFLAFFITRLNKNRVEKYKFGSRPVRLASKWSRFQIIFCSEHGPFTTYLHRFHVRSTDLCSCVEVGSPIHFATSCPLASSWHFSAPSSTNLFLWKKGFLKNAPSRSKSNNLIKFLLEYDYHNNDSLGS</sequence>
<organism evidence="1 2">
    <name type="scientific">Araneus ventricosus</name>
    <name type="common">Orbweaver spider</name>
    <name type="synonym">Epeira ventricosa</name>
    <dbReference type="NCBI Taxonomy" id="182803"/>
    <lineage>
        <taxon>Eukaryota</taxon>
        <taxon>Metazoa</taxon>
        <taxon>Ecdysozoa</taxon>
        <taxon>Arthropoda</taxon>
        <taxon>Chelicerata</taxon>
        <taxon>Arachnida</taxon>
        <taxon>Araneae</taxon>
        <taxon>Araneomorphae</taxon>
        <taxon>Entelegynae</taxon>
        <taxon>Araneoidea</taxon>
        <taxon>Araneidae</taxon>
        <taxon>Araneus</taxon>
    </lineage>
</organism>
<evidence type="ECO:0008006" key="3">
    <source>
        <dbReference type="Google" id="ProtNLM"/>
    </source>
</evidence>
<accession>A0A4Y2CDJ0</accession>
<evidence type="ECO:0000313" key="2">
    <source>
        <dbReference type="Proteomes" id="UP000499080"/>
    </source>
</evidence>